<dbReference type="FunFam" id="3.40.50.1100:FF:000005">
    <property type="entry name" value="Threonine dehydratase catabolic"/>
    <property type="match status" value="1"/>
</dbReference>
<dbReference type="GO" id="GO:0004794">
    <property type="term" value="F:threonine deaminase activity"/>
    <property type="evidence" value="ECO:0007669"/>
    <property type="project" value="UniProtKB-EC"/>
</dbReference>
<evidence type="ECO:0000313" key="10">
    <source>
        <dbReference type="EMBL" id="MBA4495786.1"/>
    </source>
</evidence>
<dbReference type="PANTHER" id="PTHR48078:SF6">
    <property type="entry name" value="L-THREONINE DEHYDRATASE CATABOLIC TDCB"/>
    <property type="match status" value="1"/>
</dbReference>
<accession>A0A7W1WTG9</accession>
<comment type="cofactor">
    <cofactor evidence="2">
        <name>pyridoxal 5'-phosphate</name>
        <dbReference type="ChEBI" id="CHEBI:597326"/>
    </cofactor>
</comment>
<evidence type="ECO:0000256" key="4">
    <source>
        <dbReference type="ARBA" id="ARBA00012096"/>
    </source>
</evidence>
<dbReference type="EMBL" id="JACEIQ010000019">
    <property type="protein sequence ID" value="MBA4495786.1"/>
    <property type="molecule type" value="Genomic_DNA"/>
</dbReference>
<organism evidence="10 11">
    <name type="scientific">Paenactinomyces guangxiensis</name>
    <dbReference type="NCBI Taxonomy" id="1490290"/>
    <lineage>
        <taxon>Bacteria</taxon>
        <taxon>Bacillati</taxon>
        <taxon>Bacillota</taxon>
        <taxon>Bacilli</taxon>
        <taxon>Bacillales</taxon>
        <taxon>Thermoactinomycetaceae</taxon>
        <taxon>Paenactinomyces</taxon>
    </lineage>
</organism>
<keyword evidence="5" id="KW-0663">Pyridoxal phosphate</keyword>
<evidence type="ECO:0000256" key="5">
    <source>
        <dbReference type="ARBA" id="ARBA00022898"/>
    </source>
</evidence>
<comment type="caution">
    <text evidence="10">The sequence shown here is derived from an EMBL/GenBank/DDBJ whole genome shotgun (WGS) entry which is preliminary data.</text>
</comment>
<dbReference type="CDD" id="cd01562">
    <property type="entry name" value="Thr-dehyd"/>
    <property type="match status" value="1"/>
</dbReference>
<dbReference type="InterPro" id="IPR001926">
    <property type="entry name" value="TrpB-like_PALP"/>
</dbReference>
<keyword evidence="11" id="KW-1185">Reference proteome</keyword>
<dbReference type="Gene3D" id="3.40.50.1100">
    <property type="match status" value="2"/>
</dbReference>
<dbReference type="Proteomes" id="UP000535491">
    <property type="component" value="Unassembled WGS sequence"/>
</dbReference>
<evidence type="ECO:0000256" key="1">
    <source>
        <dbReference type="ARBA" id="ARBA00001274"/>
    </source>
</evidence>
<sequence length="319" mass="34690">MQITMHDILIANTRIQDHLVKTPLIHSNCLSQFTHANVWFKMENLQKTGSFKPRGALNKIFSLHTHEKQNGVITASAGNHAQGVALAANLVGTSALIVVPEKAPETKKEGIRQLGAELVIHGSNYDEAEDYANQLAETTGRTYIHAYEDPYIIAGQGTVGLEALLDHPDMDIILVPSGGGGLICGIAIAAKTINPKIKVIGVQSHASPPWYYSFKEKRMVDVEYKDSLADGLHGTIGEENLKLALKYVDDFVLVEEKEVAEAMCWMAIQHHFMIEGSAAVGIAALLHNRVDVSGKKVLNIITGGNVDAKRLATLLSENK</sequence>
<dbReference type="Pfam" id="PF00291">
    <property type="entry name" value="PALP"/>
    <property type="match status" value="1"/>
</dbReference>
<comment type="function">
    <text evidence="7">Catalyzes the anaerobic formation of alpha-ketobutyrate and ammonia from threonine in a two-step reaction. The first step involved a dehydration of threonine and a production of enamine intermediates (aminocrotonate), which tautomerizes to its imine form (iminobutyrate). Both intermediates are unstable and short-lived. The second step is the nonenzymatic hydrolysis of the enamine/imine intermediates to form 2-ketobutyrate and free ammonia. In the low water environment of the cell, the second step is accelerated by RidA.</text>
</comment>
<gene>
    <name evidence="10" type="ORF">H1191_15955</name>
</gene>
<reference evidence="10 11" key="1">
    <citation type="submission" date="2020-07" db="EMBL/GenBank/DDBJ databases">
        <authorList>
            <person name="Feng H."/>
        </authorList>
    </citation>
    <scope>NUCLEOTIDE SEQUENCE [LARGE SCALE GENOMIC DNA]</scope>
    <source>
        <strain evidence="11">s-10</strain>
    </source>
</reference>
<dbReference type="GO" id="GO:0003941">
    <property type="term" value="F:L-serine ammonia-lyase activity"/>
    <property type="evidence" value="ECO:0007669"/>
    <property type="project" value="TreeGrafter"/>
</dbReference>
<dbReference type="InterPro" id="IPR050147">
    <property type="entry name" value="Ser/Thr_Dehydratase"/>
</dbReference>
<protein>
    <recommendedName>
        <fullName evidence="4">threonine ammonia-lyase</fullName>
        <ecNumber evidence="4">4.3.1.19</ecNumber>
    </recommendedName>
    <alternativeName>
        <fullName evidence="8">Threonine deaminase</fullName>
    </alternativeName>
</protein>
<dbReference type="GO" id="GO:0009097">
    <property type="term" value="P:isoleucine biosynthetic process"/>
    <property type="evidence" value="ECO:0007669"/>
    <property type="project" value="TreeGrafter"/>
</dbReference>
<dbReference type="GO" id="GO:0006565">
    <property type="term" value="P:L-serine catabolic process"/>
    <property type="evidence" value="ECO:0007669"/>
    <property type="project" value="TreeGrafter"/>
</dbReference>
<evidence type="ECO:0000256" key="6">
    <source>
        <dbReference type="ARBA" id="ARBA00023239"/>
    </source>
</evidence>
<evidence type="ECO:0000256" key="2">
    <source>
        <dbReference type="ARBA" id="ARBA00001933"/>
    </source>
</evidence>
<dbReference type="GO" id="GO:0006567">
    <property type="term" value="P:L-threonine catabolic process"/>
    <property type="evidence" value="ECO:0007669"/>
    <property type="project" value="TreeGrafter"/>
</dbReference>
<dbReference type="InterPro" id="IPR036052">
    <property type="entry name" value="TrpB-like_PALP_sf"/>
</dbReference>
<dbReference type="EC" id="4.3.1.19" evidence="4"/>
<dbReference type="AlphaFoldDB" id="A0A7W1WTG9"/>
<name>A0A7W1WTG9_9BACL</name>
<dbReference type="SUPFAM" id="SSF53686">
    <property type="entry name" value="Tryptophan synthase beta subunit-like PLP-dependent enzymes"/>
    <property type="match status" value="1"/>
</dbReference>
<dbReference type="PANTHER" id="PTHR48078">
    <property type="entry name" value="THREONINE DEHYDRATASE, MITOCHONDRIAL-RELATED"/>
    <property type="match status" value="1"/>
</dbReference>
<comment type="catalytic activity">
    <reaction evidence="1">
        <text>L-threonine = 2-oxobutanoate + NH4(+)</text>
        <dbReference type="Rhea" id="RHEA:22108"/>
        <dbReference type="ChEBI" id="CHEBI:16763"/>
        <dbReference type="ChEBI" id="CHEBI:28938"/>
        <dbReference type="ChEBI" id="CHEBI:57926"/>
        <dbReference type="EC" id="4.3.1.19"/>
    </reaction>
</comment>
<dbReference type="RefSeq" id="WP_181753620.1">
    <property type="nucleotide sequence ID" value="NZ_JACEIQ010000019.1"/>
</dbReference>
<evidence type="ECO:0000256" key="3">
    <source>
        <dbReference type="ARBA" id="ARBA00010869"/>
    </source>
</evidence>
<comment type="similarity">
    <text evidence="3">Belongs to the serine/threonine dehydratase family.</text>
</comment>
<proteinExistence type="inferred from homology"/>
<evidence type="ECO:0000256" key="7">
    <source>
        <dbReference type="ARBA" id="ARBA00025527"/>
    </source>
</evidence>
<keyword evidence="6" id="KW-0456">Lyase</keyword>
<evidence type="ECO:0000313" key="11">
    <source>
        <dbReference type="Proteomes" id="UP000535491"/>
    </source>
</evidence>
<feature type="domain" description="Tryptophan synthase beta chain-like PALP" evidence="9">
    <location>
        <begin position="16"/>
        <end position="303"/>
    </location>
</feature>
<evidence type="ECO:0000256" key="8">
    <source>
        <dbReference type="ARBA" id="ARBA00031427"/>
    </source>
</evidence>
<evidence type="ECO:0000259" key="9">
    <source>
        <dbReference type="Pfam" id="PF00291"/>
    </source>
</evidence>